<name>A0A8D9DSH1_9HEMI</name>
<sequence length="146" mass="16742">MEPGKFHHDFASQLNLAMRQYSSMGFLHQQFQHIKMEPTDVNQFRFYNANDPNAAPKQEPRTEDEEDDMSSISPSPPTQPGSQHPMGGPLPHHPGDNKIPQPLIPNPNMNHPSQQQQQQMQQQQVAAHQQQQQQQHQQNPMEQLKG</sequence>
<dbReference type="EMBL" id="HBUF01375998">
    <property type="protein sequence ID" value="CAG6728316.1"/>
    <property type="molecule type" value="Transcribed_RNA"/>
</dbReference>
<dbReference type="EMBL" id="HBUF01376004">
    <property type="protein sequence ID" value="CAG6728322.1"/>
    <property type="molecule type" value="Transcribed_RNA"/>
</dbReference>
<feature type="compositionally biased region" description="Low complexity" evidence="1">
    <location>
        <begin position="114"/>
        <end position="138"/>
    </location>
</feature>
<dbReference type="EMBL" id="HBUF01375997">
    <property type="protein sequence ID" value="CAG6728315.1"/>
    <property type="molecule type" value="Transcribed_RNA"/>
</dbReference>
<evidence type="ECO:0000313" key="2">
    <source>
        <dbReference type="EMBL" id="CAG6728321.1"/>
    </source>
</evidence>
<dbReference type="EMBL" id="HBUF01375996">
    <property type="protein sequence ID" value="CAG6728314.1"/>
    <property type="molecule type" value="Transcribed_RNA"/>
</dbReference>
<evidence type="ECO:0000256" key="1">
    <source>
        <dbReference type="SAM" id="MobiDB-lite"/>
    </source>
</evidence>
<dbReference type="EMBL" id="HBUF01376001">
    <property type="protein sequence ID" value="CAG6728319.1"/>
    <property type="molecule type" value="Transcribed_RNA"/>
</dbReference>
<feature type="region of interest" description="Disordered" evidence="1">
    <location>
        <begin position="43"/>
        <end position="146"/>
    </location>
</feature>
<organism evidence="2">
    <name type="scientific">Cacopsylla melanoneura</name>
    <dbReference type="NCBI Taxonomy" id="428564"/>
    <lineage>
        <taxon>Eukaryota</taxon>
        <taxon>Metazoa</taxon>
        <taxon>Ecdysozoa</taxon>
        <taxon>Arthropoda</taxon>
        <taxon>Hexapoda</taxon>
        <taxon>Insecta</taxon>
        <taxon>Pterygota</taxon>
        <taxon>Neoptera</taxon>
        <taxon>Paraneoptera</taxon>
        <taxon>Hemiptera</taxon>
        <taxon>Sternorrhyncha</taxon>
        <taxon>Psylloidea</taxon>
        <taxon>Psyllidae</taxon>
        <taxon>Psyllinae</taxon>
        <taxon>Cacopsylla</taxon>
    </lineage>
</organism>
<dbReference type="EMBL" id="HBUF01376002">
    <property type="protein sequence ID" value="CAG6728320.1"/>
    <property type="molecule type" value="Transcribed_RNA"/>
</dbReference>
<protein>
    <submittedName>
        <fullName evidence="2">Uncharacterized protein</fullName>
    </submittedName>
</protein>
<dbReference type="EMBL" id="HBUF01375999">
    <property type="protein sequence ID" value="CAG6728317.1"/>
    <property type="molecule type" value="Transcribed_RNA"/>
</dbReference>
<proteinExistence type="predicted"/>
<dbReference type="EMBL" id="HBUF01375995">
    <property type="protein sequence ID" value="CAG6728313.1"/>
    <property type="molecule type" value="Transcribed_RNA"/>
</dbReference>
<dbReference type="EMBL" id="HBUF01376000">
    <property type="protein sequence ID" value="CAG6728318.1"/>
    <property type="molecule type" value="Transcribed_RNA"/>
</dbReference>
<dbReference type="AlphaFoldDB" id="A0A8D9DSH1"/>
<accession>A0A8D9DSH1</accession>
<dbReference type="EMBL" id="HBUF01376003">
    <property type="protein sequence ID" value="CAG6728321.1"/>
    <property type="molecule type" value="Transcribed_RNA"/>
</dbReference>
<reference evidence="2" key="1">
    <citation type="submission" date="2021-05" db="EMBL/GenBank/DDBJ databases">
        <authorList>
            <person name="Alioto T."/>
            <person name="Alioto T."/>
            <person name="Gomez Garrido J."/>
        </authorList>
    </citation>
    <scope>NUCLEOTIDE SEQUENCE</scope>
</reference>